<evidence type="ECO:0000259" key="2">
    <source>
        <dbReference type="Pfam" id="PF16640"/>
    </source>
</evidence>
<organism evidence="3 4">
    <name type="scientific">Nocardioides caricicola</name>
    <dbReference type="NCBI Taxonomy" id="634770"/>
    <lineage>
        <taxon>Bacteria</taxon>
        <taxon>Bacillati</taxon>
        <taxon>Actinomycetota</taxon>
        <taxon>Actinomycetes</taxon>
        <taxon>Propionibacteriales</taxon>
        <taxon>Nocardioidaceae</taxon>
        <taxon>Nocardioides</taxon>
    </lineage>
</organism>
<comment type="caution">
    <text evidence="3">The sequence shown here is derived from an EMBL/GenBank/DDBJ whole genome shotgun (WGS) entry which is preliminary data.</text>
</comment>
<sequence>MKKLLLALLATTVALLGLLAPSAPAHAVGEWQDGKSDADTVVDCITGLPSTGVSANVGWLSPDGKVPSVGEKFYLRGYIGLISLPCSGKVSVLPEILVPRGIEFVDEDVRWDLTKSGEDQVLGTGDLAFDNGVNGGILIGNADYSPFVLRQGDILEFQFPVRATRELKGPATQQPECQDRRDGTAPCPIEQAGDHFQVGFTVGGHGGDKYYVTPYVGLFAAKAGQDGQDGKVASTTTANYVVKAGKPARATVVVDADRTPLGKVVVLDKGKVIASAHLEEDDRGRISIALGRLAAGPHKLVAKYQGSGTVQASASKPKTVRVG</sequence>
<protein>
    <submittedName>
        <fullName evidence="3">Ig-like domain-containing protein</fullName>
    </submittedName>
</protein>
<dbReference type="Proteomes" id="UP001595956">
    <property type="component" value="Unassembled WGS sequence"/>
</dbReference>
<accession>A0ABW0N5I6</accession>
<dbReference type="Gene3D" id="2.60.40.10">
    <property type="entry name" value="Immunoglobulins"/>
    <property type="match status" value="1"/>
</dbReference>
<dbReference type="InterPro" id="IPR032109">
    <property type="entry name" value="Big_3_5"/>
</dbReference>
<feature type="chain" id="PRO_5046203136" evidence="1">
    <location>
        <begin position="28"/>
        <end position="323"/>
    </location>
</feature>
<reference evidence="4" key="1">
    <citation type="journal article" date="2019" name="Int. J. Syst. Evol. Microbiol.">
        <title>The Global Catalogue of Microorganisms (GCM) 10K type strain sequencing project: providing services to taxonomists for standard genome sequencing and annotation.</title>
        <authorList>
            <consortium name="The Broad Institute Genomics Platform"/>
            <consortium name="The Broad Institute Genome Sequencing Center for Infectious Disease"/>
            <person name="Wu L."/>
            <person name="Ma J."/>
        </authorList>
    </citation>
    <scope>NUCLEOTIDE SEQUENCE [LARGE SCALE GENOMIC DNA]</scope>
    <source>
        <strain evidence="4">KACC 13778</strain>
    </source>
</reference>
<dbReference type="Pfam" id="PF16640">
    <property type="entry name" value="Big_3_5"/>
    <property type="match status" value="1"/>
</dbReference>
<dbReference type="EMBL" id="JBHSMD010000006">
    <property type="protein sequence ID" value="MFC5495207.1"/>
    <property type="molecule type" value="Genomic_DNA"/>
</dbReference>
<gene>
    <name evidence="3" type="ORF">ACFPKY_18995</name>
</gene>
<feature type="domain" description="Bacterial Ig-like" evidence="2">
    <location>
        <begin position="236"/>
        <end position="322"/>
    </location>
</feature>
<evidence type="ECO:0000256" key="1">
    <source>
        <dbReference type="SAM" id="SignalP"/>
    </source>
</evidence>
<evidence type="ECO:0000313" key="4">
    <source>
        <dbReference type="Proteomes" id="UP001595956"/>
    </source>
</evidence>
<name>A0ABW0N5I6_9ACTN</name>
<dbReference type="RefSeq" id="WP_345173600.1">
    <property type="nucleotide sequence ID" value="NZ_BAABFQ010000005.1"/>
</dbReference>
<proteinExistence type="predicted"/>
<keyword evidence="4" id="KW-1185">Reference proteome</keyword>
<evidence type="ECO:0000313" key="3">
    <source>
        <dbReference type="EMBL" id="MFC5495207.1"/>
    </source>
</evidence>
<keyword evidence="1" id="KW-0732">Signal</keyword>
<feature type="signal peptide" evidence="1">
    <location>
        <begin position="1"/>
        <end position="27"/>
    </location>
</feature>
<dbReference type="InterPro" id="IPR013783">
    <property type="entry name" value="Ig-like_fold"/>
</dbReference>